<dbReference type="Proteomes" id="UP000837675">
    <property type="component" value="Unassembled WGS sequence"/>
</dbReference>
<gene>
    <name evidence="1" type="ORF">MHYMCMPASI_00973</name>
</gene>
<organism evidence="1 2">
    <name type="scientific">Hyalomma marginatum</name>
    <dbReference type="NCBI Taxonomy" id="34627"/>
    <lineage>
        <taxon>Eukaryota</taxon>
        <taxon>Metazoa</taxon>
        <taxon>Ecdysozoa</taxon>
        <taxon>Arthropoda</taxon>
        <taxon>Chelicerata</taxon>
        <taxon>Arachnida</taxon>
        <taxon>Acari</taxon>
        <taxon>Parasitiformes</taxon>
        <taxon>Ixodida</taxon>
        <taxon>Ixodoidea</taxon>
        <taxon>Ixodidae</taxon>
        <taxon>Hyalomminae</taxon>
        <taxon>Hyalomma</taxon>
    </lineage>
</organism>
<dbReference type="AlphaFoldDB" id="A0A8S4C493"/>
<protein>
    <submittedName>
        <fullName evidence="1">Uncharacterized protein</fullName>
    </submittedName>
</protein>
<dbReference type="EMBL" id="CAJVAF010000327">
    <property type="protein sequence ID" value="CAG7597890.1"/>
    <property type="molecule type" value="Genomic_DNA"/>
</dbReference>
<sequence>MSNEDQNQASYAIKECYNIISDIVNKNKKVTEEDSDDLKMVLMRLLEHLIATKDILELDKLIKIILALLKMRKDSTKKEEELSGEELKTQTRFVIYEIYKMLNPSRIAGETEIQNFIDNVMIRGVEAALYYDRRNISRGFSKEELKILGQHSKTALRRINAFGSRGWGKGM</sequence>
<reference evidence="1" key="1">
    <citation type="submission" date="2021-06" db="EMBL/GenBank/DDBJ databases">
        <authorList>
            <person name="Nardi T."/>
            <person name="Nardi T."/>
        </authorList>
    </citation>
    <scope>NUCLEOTIDE SEQUENCE</scope>
</reference>
<dbReference type="Pfam" id="PF17372">
    <property type="entry name" value="DUF5394"/>
    <property type="match status" value="2"/>
</dbReference>
<proteinExistence type="predicted"/>
<name>A0A8S4C493_9ACAR</name>
<evidence type="ECO:0000313" key="2">
    <source>
        <dbReference type="Proteomes" id="UP000837675"/>
    </source>
</evidence>
<dbReference type="InterPro" id="IPR020171">
    <property type="entry name" value="Uncharacterised_RC0039"/>
</dbReference>
<accession>A0A8S4C493</accession>
<comment type="caution">
    <text evidence="1">The sequence shown here is derived from an EMBL/GenBank/DDBJ whole genome shotgun (WGS) entry which is preliminary data.</text>
</comment>
<keyword evidence="2" id="KW-1185">Reference proteome</keyword>
<evidence type="ECO:0000313" key="1">
    <source>
        <dbReference type="EMBL" id="CAG7597890.1"/>
    </source>
</evidence>